<comment type="caution">
    <text evidence="3">The sequence shown here is derived from an EMBL/GenBank/DDBJ whole genome shotgun (WGS) entry which is preliminary data.</text>
</comment>
<feature type="domain" description="Macro" evidence="2">
    <location>
        <begin position="1"/>
        <end position="165"/>
    </location>
</feature>
<organism evidence="3 4">
    <name type="scientific">Microbacterium soli</name>
    <dbReference type="NCBI Taxonomy" id="446075"/>
    <lineage>
        <taxon>Bacteria</taxon>
        <taxon>Bacillati</taxon>
        <taxon>Actinomycetota</taxon>
        <taxon>Actinomycetes</taxon>
        <taxon>Micrococcales</taxon>
        <taxon>Microbacteriaceae</taxon>
        <taxon>Microbacterium</taxon>
    </lineage>
</organism>
<evidence type="ECO:0000259" key="2">
    <source>
        <dbReference type="PROSITE" id="PS51154"/>
    </source>
</evidence>
<evidence type="ECO:0000256" key="1">
    <source>
        <dbReference type="SAM" id="MobiDB-lite"/>
    </source>
</evidence>
<protein>
    <submittedName>
        <fullName evidence="3">O-acetyl-ADP-ribose deacetylase</fullName>
    </submittedName>
</protein>
<dbReference type="SMART" id="SM00506">
    <property type="entry name" value="A1pp"/>
    <property type="match status" value="1"/>
</dbReference>
<dbReference type="EMBL" id="BAABCP010000001">
    <property type="protein sequence ID" value="GAA3925120.1"/>
    <property type="molecule type" value="Genomic_DNA"/>
</dbReference>
<dbReference type="PROSITE" id="PS51154">
    <property type="entry name" value="MACRO"/>
    <property type="match status" value="1"/>
</dbReference>
<accession>A0ABP7MN76</accession>
<dbReference type="SUPFAM" id="SSF52949">
    <property type="entry name" value="Macro domain-like"/>
    <property type="match status" value="1"/>
</dbReference>
<dbReference type="InterPro" id="IPR043472">
    <property type="entry name" value="Macro_dom-like"/>
</dbReference>
<feature type="region of interest" description="Disordered" evidence="1">
    <location>
        <begin position="168"/>
        <end position="200"/>
    </location>
</feature>
<sequence length="200" mass="21349">MTCLRGDITHQRVDAIVNAANRRMRGGGGVDGAIHRAGGPEVLADCIARFPHGLQTGEAGWTTAGRLPARWVIHTVGPDYGAGERDPALLESCYRRSLEVADELGARSVAFPLVSAGVYRWPRTDAVRIAVHTLLRTPTRVEEARIVAFNDEIEGAVRAELVQAREEPLTAFADGDPTPPGRAISGGSGVRSPEPPDRSA</sequence>
<reference evidence="4" key="1">
    <citation type="journal article" date="2019" name="Int. J. Syst. Evol. Microbiol.">
        <title>The Global Catalogue of Microorganisms (GCM) 10K type strain sequencing project: providing services to taxonomists for standard genome sequencing and annotation.</title>
        <authorList>
            <consortium name="The Broad Institute Genomics Platform"/>
            <consortium name="The Broad Institute Genome Sequencing Center for Infectious Disease"/>
            <person name="Wu L."/>
            <person name="Ma J."/>
        </authorList>
    </citation>
    <scope>NUCLEOTIDE SEQUENCE [LARGE SCALE GENOMIC DNA]</scope>
    <source>
        <strain evidence="4">JCM 17024</strain>
    </source>
</reference>
<dbReference type="Proteomes" id="UP001501591">
    <property type="component" value="Unassembled WGS sequence"/>
</dbReference>
<evidence type="ECO:0000313" key="3">
    <source>
        <dbReference type="EMBL" id="GAA3925120.1"/>
    </source>
</evidence>
<dbReference type="Gene3D" id="3.40.220.10">
    <property type="entry name" value="Leucine Aminopeptidase, subunit E, domain 1"/>
    <property type="match status" value="1"/>
</dbReference>
<dbReference type="Pfam" id="PF01661">
    <property type="entry name" value="Macro"/>
    <property type="match status" value="1"/>
</dbReference>
<name>A0ABP7MN76_9MICO</name>
<dbReference type="InterPro" id="IPR002589">
    <property type="entry name" value="Macro_dom"/>
</dbReference>
<dbReference type="PANTHER" id="PTHR11106">
    <property type="entry name" value="GANGLIOSIDE INDUCED DIFFERENTIATION ASSOCIATED PROTEIN 2-RELATED"/>
    <property type="match status" value="1"/>
</dbReference>
<gene>
    <name evidence="3" type="ORF">GCM10022383_00470</name>
</gene>
<evidence type="ECO:0000313" key="4">
    <source>
        <dbReference type="Proteomes" id="UP001501591"/>
    </source>
</evidence>
<keyword evidence="4" id="KW-1185">Reference proteome</keyword>
<dbReference type="PANTHER" id="PTHR11106:SF27">
    <property type="entry name" value="MACRO DOMAIN-CONTAINING PROTEIN"/>
    <property type="match status" value="1"/>
</dbReference>
<proteinExistence type="predicted"/>
<dbReference type="NCBIfam" id="NF001664">
    <property type="entry name" value="PRK00431.1-6"/>
    <property type="match status" value="1"/>
</dbReference>